<keyword evidence="1" id="KW-0812">Transmembrane</keyword>
<evidence type="ECO:0000256" key="1">
    <source>
        <dbReference type="SAM" id="Phobius"/>
    </source>
</evidence>
<dbReference type="PROSITE" id="PS50837">
    <property type="entry name" value="NACHT"/>
    <property type="match status" value="1"/>
</dbReference>
<keyword evidence="4" id="KW-1185">Reference proteome</keyword>
<dbReference type="Gene3D" id="3.40.50.300">
    <property type="entry name" value="P-loop containing nucleotide triphosphate hydrolases"/>
    <property type="match status" value="1"/>
</dbReference>
<dbReference type="EMBL" id="JAKRKC020000001">
    <property type="protein sequence ID" value="MCK2213710.1"/>
    <property type="molecule type" value="Genomic_DNA"/>
</dbReference>
<gene>
    <name evidence="3" type="ORF">MF672_007910</name>
</gene>
<dbReference type="InterPro" id="IPR007111">
    <property type="entry name" value="NACHT_NTPase"/>
</dbReference>
<name>A0ABT0FMY6_9ACTN</name>
<feature type="transmembrane region" description="Helical" evidence="1">
    <location>
        <begin position="458"/>
        <end position="475"/>
    </location>
</feature>
<dbReference type="SUPFAM" id="SSF52540">
    <property type="entry name" value="P-loop containing nucleoside triphosphate hydrolases"/>
    <property type="match status" value="1"/>
</dbReference>
<protein>
    <submittedName>
        <fullName evidence="3">NACHT domain-containing protein</fullName>
    </submittedName>
</protein>
<feature type="transmembrane region" description="Helical" evidence="1">
    <location>
        <begin position="35"/>
        <end position="52"/>
    </location>
</feature>
<dbReference type="RefSeq" id="WP_242371848.1">
    <property type="nucleotide sequence ID" value="NZ_JAKRKC020000001.1"/>
</dbReference>
<dbReference type="InterPro" id="IPR027417">
    <property type="entry name" value="P-loop_NTPase"/>
</dbReference>
<evidence type="ECO:0000313" key="3">
    <source>
        <dbReference type="EMBL" id="MCK2213710.1"/>
    </source>
</evidence>
<feature type="transmembrane region" description="Helical" evidence="1">
    <location>
        <begin position="504"/>
        <end position="524"/>
    </location>
</feature>
<accession>A0ABT0FMY6</accession>
<organism evidence="3 4">
    <name type="scientific">Actinomadura luzonensis</name>
    <dbReference type="NCBI Taxonomy" id="2805427"/>
    <lineage>
        <taxon>Bacteria</taxon>
        <taxon>Bacillati</taxon>
        <taxon>Actinomycetota</taxon>
        <taxon>Actinomycetes</taxon>
        <taxon>Streptosporangiales</taxon>
        <taxon>Thermomonosporaceae</taxon>
        <taxon>Actinomadura</taxon>
    </lineage>
</organism>
<keyword evidence="1" id="KW-1133">Transmembrane helix</keyword>
<comment type="caution">
    <text evidence="3">The sequence shown here is derived from an EMBL/GenBank/DDBJ whole genome shotgun (WGS) entry which is preliminary data.</text>
</comment>
<sequence length="677" mass="72013">MGRANLFKGIAAMCAAVAVGAAAWAWSQRQGDVDPVGAVIGLISLGLAAAAWRQGRLAQRAADADLHLWSARLAEAVLRTETKQRAQLLGDLAVIDVEFTFRRQGGPVPAEPHGSLRDVVSYFRGLDAPRRLVITGPAGSGKTVLAVQLIIGLLDGRAPDDPVPIRLSAASWNTGLPVADQLAGHLTTAFALPPVTARALVETGRVLPVIDGLDEMDPTSSPGFASRASQMLRALDGYQHGLTRSCLVVTCRTGQYDALVEADAGARATVRIELTPVSGDKAWRFIEAVTDQRDPARWQPVLDALTSGGGVLARALSTPWRLTLATTVYQGRDPAGGRYLRDPRELTALTSEEDVHEHLLRRFVHVRVTAAGGRGAPAPERAHAWLAVLATYLHANESRPPFAGRALSATDLVLHELWALAGDRFHHVGVRILRAAGLLVAVLFLLQIWSHYPSDRLTVPNGLIAVGCVVFLQKIGSGPWSQPWYAPKSIDLSRFRTAAGLRRLGWGVCIVLPGALAYGVAFSFVLGPAIGASLGASLGLVIGIAVGLSSSDPAAADARTIIRSDTAGALTLLLIYASTTALICTFVAQWPAALAATCGLAVSLLLVSSAPLMGGPASLRYLAFLLCTRGLLPWRLGRFLAWCYGAGLLRISGIAYQFRHLELRDHLAAHPEYRPTD</sequence>
<evidence type="ECO:0000259" key="2">
    <source>
        <dbReference type="PROSITE" id="PS50837"/>
    </source>
</evidence>
<feature type="transmembrane region" description="Helical" evidence="1">
    <location>
        <begin position="432"/>
        <end position="452"/>
    </location>
</feature>
<proteinExistence type="predicted"/>
<feature type="transmembrane region" description="Helical" evidence="1">
    <location>
        <begin position="594"/>
        <end position="627"/>
    </location>
</feature>
<feature type="transmembrane region" description="Helical" evidence="1">
    <location>
        <begin position="530"/>
        <end position="548"/>
    </location>
</feature>
<dbReference type="Proteomes" id="UP001317259">
    <property type="component" value="Unassembled WGS sequence"/>
</dbReference>
<keyword evidence="1" id="KW-0472">Membrane</keyword>
<evidence type="ECO:0000313" key="4">
    <source>
        <dbReference type="Proteomes" id="UP001317259"/>
    </source>
</evidence>
<feature type="domain" description="NACHT" evidence="2">
    <location>
        <begin position="130"/>
        <end position="254"/>
    </location>
</feature>
<feature type="transmembrane region" description="Helical" evidence="1">
    <location>
        <begin position="569"/>
        <end position="588"/>
    </location>
</feature>
<feature type="transmembrane region" description="Helical" evidence="1">
    <location>
        <begin position="639"/>
        <end position="658"/>
    </location>
</feature>
<reference evidence="3 4" key="1">
    <citation type="submission" date="2022-04" db="EMBL/GenBank/DDBJ databases">
        <title>Genome draft of Actinomadura sp. ATCC 31491.</title>
        <authorList>
            <person name="Shi X."/>
            <person name="Du Y."/>
        </authorList>
    </citation>
    <scope>NUCLEOTIDE SEQUENCE [LARGE SCALE GENOMIC DNA]</scope>
    <source>
        <strain evidence="3 4">ATCC 31491</strain>
    </source>
</reference>
<dbReference type="Pfam" id="PF05729">
    <property type="entry name" value="NACHT"/>
    <property type="match status" value="1"/>
</dbReference>